<dbReference type="Gene3D" id="3.40.50.300">
    <property type="entry name" value="P-loop containing nucleotide triphosphate hydrolases"/>
    <property type="match status" value="1"/>
</dbReference>
<evidence type="ECO:0000256" key="7">
    <source>
        <dbReference type="ARBA" id="ARBA00022989"/>
    </source>
</evidence>
<dbReference type="GO" id="GO:0015421">
    <property type="term" value="F:ABC-type oligopeptide transporter activity"/>
    <property type="evidence" value="ECO:0007669"/>
    <property type="project" value="TreeGrafter"/>
</dbReference>
<evidence type="ECO:0000256" key="1">
    <source>
        <dbReference type="ARBA" id="ARBA00004651"/>
    </source>
</evidence>
<dbReference type="EMBL" id="JABVCQ010000008">
    <property type="protein sequence ID" value="MBB1125605.1"/>
    <property type="molecule type" value="Genomic_DNA"/>
</dbReference>
<dbReference type="AlphaFoldDB" id="A0A839H7S7"/>
<keyword evidence="4 9" id="KW-0812">Transmembrane</keyword>
<feature type="domain" description="ABC transmembrane type-1" evidence="11">
    <location>
        <begin position="19"/>
        <end position="305"/>
    </location>
</feature>
<dbReference type="Pfam" id="PF00005">
    <property type="entry name" value="ABC_tran"/>
    <property type="match status" value="1"/>
</dbReference>
<dbReference type="PANTHER" id="PTHR43394:SF1">
    <property type="entry name" value="ATP-BINDING CASSETTE SUB-FAMILY B MEMBER 10, MITOCHONDRIAL"/>
    <property type="match status" value="1"/>
</dbReference>
<keyword evidence="13" id="KW-1185">Reference proteome</keyword>
<evidence type="ECO:0000259" key="11">
    <source>
        <dbReference type="PROSITE" id="PS50929"/>
    </source>
</evidence>
<dbReference type="InterPro" id="IPR039421">
    <property type="entry name" value="Type_1_exporter"/>
</dbReference>
<dbReference type="SUPFAM" id="SSF90123">
    <property type="entry name" value="ABC transporter transmembrane region"/>
    <property type="match status" value="1"/>
</dbReference>
<dbReference type="SUPFAM" id="SSF52540">
    <property type="entry name" value="P-loop containing nucleoside triphosphate hydrolases"/>
    <property type="match status" value="1"/>
</dbReference>
<dbReference type="InterPro" id="IPR027417">
    <property type="entry name" value="P-loop_NTPase"/>
</dbReference>
<feature type="domain" description="ABC transporter" evidence="10">
    <location>
        <begin position="338"/>
        <end position="573"/>
    </location>
</feature>
<dbReference type="InterPro" id="IPR014223">
    <property type="entry name" value="ABC_CydC/D"/>
</dbReference>
<keyword evidence="6" id="KW-0067">ATP-binding</keyword>
<feature type="transmembrane region" description="Helical" evidence="9">
    <location>
        <begin position="132"/>
        <end position="153"/>
    </location>
</feature>
<dbReference type="InterPro" id="IPR003593">
    <property type="entry name" value="AAA+_ATPase"/>
</dbReference>
<dbReference type="FunFam" id="3.40.50.300:FF:000221">
    <property type="entry name" value="Multidrug ABC transporter ATP-binding protein"/>
    <property type="match status" value="1"/>
</dbReference>
<evidence type="ECO:0000256" key="3">
    <source>
        <dbReference type="ARBA" id="ARBA00022475"/>
    </source>
</evidence>
<gene>
    <name evidence="12" type="primary">cydC</name>
    <name evidence="12" type="ORF">HUK38_05075</name>
</gene>
<feature type="transmembrane region" description="Helical" evidence="9">
    <location>
        <begin position="16"/>
        <end position="49"/>
    </location>
</feature>
<evidence type="ECO:0000313" key="12">
    <source>
        <dbReference type="EMBL" id="MBB1125605.1"/>
    </source>
</evidence>
<evidence type="ECO:0000256" key="5">
    <source>
        <dbReference type="ARBA" id="ARBA00022741"/>
    </source>
</evidence>
<feature type="transmembrane region" description="Helical" evidence="9">
    <location>
        <begin position="159"/>
        <end position="180"/>
    </location>
</feature>
<dbReference type="NCBIfam" id="TIGR02868">
    <property type="entry name" value="CydC"/>
    <property type="match status" value="1"/>
</dbReference>
<dbReference type="Gene3D" id="1.20.1560.10">
    <property type="entry name" value="ABC transporter type 1, transmembrane domain"/>
    <property type="match status" value="1"/>
</dbReference>
<dbReference type="GO" id="GO:0045454">
    <property type="term" value="P:cell redox homeostasis"/>
    <property type="evidence" value="ECO:0007669"/>
    <property type="project" value="InterPro"/>
</dbReference>
<reference evidence="12 13" key="1">
    <citation type="journal article" date="2020" name="Arch. Microbiol.">
        <title>The genome sequence of the giant phototrophic gammaproteobacterium Thiospirillum jenense gives insight into its physiological properties and phylogenetic relationships.</title>
        <authorList>
            <person name="Imhoff J.F."/>
            <person name="Meyer T.E."/>
            <person name="Kyndt J.A."/>
        </authorList>
    </citation>
    <scope>NUCLEOTIDE SEQUENCE [LARGE SCALE GENOMIC DNA]</scope>
    <source>
        <strain evidence="12 13">DSM 216</strain>
    </source>
</reference>
<dbReference type="GO" id="GO:0005524">
    <property type="term" value="F:ATP binding"/>
    <property type="evidence" value="ECO:0007669"/>
    <property type="project" value="UniProtKB-KW"/>
</dbReference>
<evidence type="ECO:0000256" key="4">
    <source>
        <dbReference type="ARBA" id="ARBA00022692"/>
    </source>
</evidence>
<evidence type="ECO:0000313" key="13">
    <source>
        <dbReference type="Proteomes" id="UP000548632"/>
    </source>
</evidence>
<keyword evidence="7 9" id="KW-1133">Transmembrane helix</keyword>
<evidence type="ECO:0000256" key="8">
    <source>
        <dbReference type="ARBA" id="ARBA00023136"/>
    </source>
</evidence>
<organism evidence="12 13">
    <name type="scientific">Thiospirillum jenense</name>
    <dbReference type="NCBI Taxonomy" id="1653858"/>
    <lineage>
        <taxon>Bacteria</taxon>
        <taxon>Pseudomonadati</taxon>
        <taxon>Pseudomonadota</taxon>
        <taxon>Gammaproteobacteria</taxon>
        <taxon>Chromatiales</taxon>
        <taxon>Chromatiaceae</taxon>
        <taxon>Thiospirillum</taxon>
    </lineage>
</organism>
<evidence type="ECO:0000256" key="6">
    <source>
        <dbReference type="ARBA" id="ARBA00022840"/>
    </source>
</evidence>
<dbReference type="InterPro" id="IPR003439">
    <property type="entry name" value="ABC_transporter-like_ATP-bd"/>
</dbReference>
<keyword evidence="5" id="KW-0547">Nucleotide-binding</keyword>
<dbReference type="PROSITE" id="PS00211">
    <property type="entry name" value="ABC_TRANSPORTER_1"/>
    <property type="match status" value="1"/>
</dbReference>
<dbReference type="GO" id="GO:0034775">
    <property type="term" value="P:glutathione transmembrane transport"/>
    <property type="evidence" value="ECO:0007669"/>
    <property type="project" value="InterPro"/>
</dbReference>
<accession>A0A839H7S7</accession>
<name>A0A839H7S7_9GAMM</name>
<evidence type="ECO:0000256" key="9">
    <source>
        <dbReference type="SAM" id="Phobius"/>
    </source>
</evidence>
<dbReference type="PANTHER" id="PTHR43394">
    <property type="entry name" value="ATP-DEPENDENT PERMEASE MDL1, MITOCHONDRIAL"/>
    <property type="match status" value="1"/>
</dbReference>
<dbReference type="SMART" id="SM00382">
    <property type="entry name" value="AAA"/>
    <property type="match status" value="1"/>
</dbReference>
<keyword evidence="8 9" id="KW-0472">Membrane</keyword>
<dbReference type="GO" id="GO:0005886">
    <property type="term" value="C:plasma membrane"/>
    <property type="evidence" value="ECO:0007669"/>
    <property type="project" value="UniProtKB-SubCell"/>
</dbReference>
<dbReference type="InterPro" id="IPR011527">
    <property type="entry name" value="ABC1_TM_dom"/>
</dbReference>
<keyword evidence="3" id="KW-1003">Cell membrane</keyword>
<comment type="caution">
    <text evidence="12">The sequence shown here is derived from an EMBL/GenBank/DDBJ whole genome shotgun (WGS) entry which is preliminary data.</text>
</comment>
<dbReference type="PROSITE" id="PS50929">
    <property type="entry name" value="ABC_TM1F"/>
    <property type="match status" value="1"/>
</dbReference>
<dbReference type="InterPro" id="IPR017871">
    <property type="entry name" value="ABC_transporter-like_CS"/>
</dbReference>
<evidence type="ECO:0000259" key="10">
    <source>
        <dbReference type="PROSITE" id="PS50893"/>
    </source>
</evidence>
<comment type="subcellular location">
    <subcellularLocation>
        <location evidence="1">Cell membrane</location>
        <topology evidence="1">Multi-pass membrane protein</topology>
    </subcellularLocation>
</comment>
<proteinExistence type="predicted"/>
<sequence length="574" mass="62225">MTDFMRLWQLFRPYRGLIITGFIIALITLVANVTLLAISAWFITAMAVAGSTGSAMNYFTPAGIIRASAIARTGGRYLERLITHDATLRQLAALRVWFYQQLEPLAPARLQAFHSGDLLSRIRADVDALDQFYVRVLIPTAVAFIAGIGFVLFTAWYQIQLALVLALLLISGGVLLPMFTRRLAIIPGQRLVTTEAALRQATIDGTQGLAELLVCGAADTHAAYLNQLSQQLIADQRRYSRIHGITHGGVSLHAHLALWAVLWLGLPMLQNGQILPPQLAMLALLALGSFEAIAPLPSAFAQLETTRAAARRLFSLADLAPAVIEPTTPAPLPATVSLQIQQLYFHYPDADQPALADVNLTLSPGQHVAIVGATGSGKTSLFNLLLKFWSPTSGAILLGGQSLAELASESVRQQIALVSQQTYLFNTTIAENLRLAAPNATLAELEDACKIAQIHDWIATLPDGYATWVGETGVRVSGGQARRIAIARALLKNAPLLLLDEPTEGLDAETERALMLALQQLMRGRTTILITHRPVALAAMDEVLVLEHGRIKTRGTHAELVRDVNYTRLLGLND</sequence>
<dbReference type="CDD" id="cd18585">
    <property type="entry name" value="ABC_6TM_CydC"/>
    <property type="match status" value="1"/>
</dbReference>
<dbReference type="RefSeq" id="WP_182583126.1">
    <property type="nucleotide sequence ID" value="NZ_JABVCQ010000008.1"/>
</dbReference>
<dbReference type="InterPro" id="IPR036640">
    <property type="entry name" value="ABC1_TM_sf"/>
</dbReference>
<dbReference type="PROSITE" id="PS50893">
    <property type="entry name" value="ABC_TRANSPORTER_2"/>
    <property type="match status" value="1"/>
</dbReference>
<keyword evidence="2" id="KW-0813">Transport</keyword>
<dbReference type="Proteomes" id="UP000548632">
    <property type="component" value="Unassembled WGS sequence"/>
</dbReference>
<dbReference type="GO" id="GO:0016887">
    <property type="term" value="F:ATP hydrolysis activity"/>
    <property type="evidence" value="ECO:0007669"/>
    <property type="project" value="InterPro"/>
</dbReference>
<feature type="transmembrane region" description="Helical" evidence="9">
    <location>
        <begin position="278"/>
        <end position="303"/>
    </location>
</feature>
<feature type="transmembrane region" description="Helical" evidence="9">
    <location>
        <begin position="245"/>
        <end position="266"/>
    </location>
</feature>
<evidence type="ECO:0000256" key="2">
    <source>
        <dbReference type="ARBA" id="ARBA00022448"/>
    </source>
</evidence>
<protein>
    <submittedName>
        <fullName evidence="12">Thiol reductant ABC exporter subunit CydC</fullName>
    </submittedName>
</protein>